<keyword evidence="2" id="KW-1003">Cell membrane</keyword>
<feature type="transmembrane region" description="Helical" evidence="6">
    <location>
        <begin position="269"/>
        <end position="302"/>
    </location>
</feature>
<reference evidence="7 8" key="1">
    <citation type="submission" date="2019-02" db="EMBL/GenBank/DDBJ databases">
        <title>Sequencing the genomes of 1000 actinobacteria strains.</title>
        <authorList>
            <person name="Klenk H.-P."/>
        </authorList>
    </citation>
    <scope>NUCLEOTIDE SEQUENCE [LARGE SCALE GENOMIC DNA]</scope>
    <source>
        <strain evidence="7 8">DSM 44509</strain>
    </source>
</reference>
<keyword evidence="3 6" id="KW-0812">Transmembrane</keyword>
<feature type="transmembrane region" description="Helical" evidence="6">
    <location>
        <begin position="110"/>
        <end position="130"/>
    </location>
</feature>
<keyword evidence="8" id="KW-1185">Reference proteome</keyword>
<evidence type="ECO:0000256" key="5">
    <source>
        <dbReference type="ARBA" id="ARBA00023136"/>
    </source>
</evidence>
<keyword evidence="4 6" id="KW-1133">Transmembrane helix</keyword>
<feature type="transmembrane region" description="Helical" evidence="6">
    <location>
        <begin position="142"/>
        <end position="161"/>
    </location>
</feature>
<dbReference type="AlphaFoldDB" id="A0A4Q7Y7R4"/>
<dbReference type="GO" id="GO:0005886">
    <property type="term" value="C:plasma membrane"/>
    <property type="evidence" value="ECO:0007669"/>
    <property type="project" value="UniProtKB-SubCell"/>
</dbReference>
<dbReference type="Proteomes" id="UP000292507">
    <property type="component" value="Unassembled WGS sequence"/>
</dbReference>
<dbReference type="CDD" id="cd06579">
    <property type="entry name" value="TM_PBP1_transp_AraH_like"/>
    <property type="match status" value="1"/>
</dbReference>
<name>A0A4Q7Y7R4_9ACTN</name>
<dbReference type="RefSeq" id="WP_104529037.1">
    <property type="nucleotide sequence ID" value="NZ_POQT01000021.1"/>
</dbReference>
<comment type="caution">
    <text evidence="7">The sequence shown here is derived from an EMBL/GenBank/DDBJ whole genome shotgun (WGS) entry which is preliminary data.</text>
</comment>
<comment type="subcellular location">
    <subcellularLocation>
        <location evidence="1">Cell membrane</location>
        <topology evidence="1">Multi-pass membrane protein</topology>
    </subcellularLocation>
</comment>
<dbReference type="InterPro" id="IPR001851">
    <property type="entry name" value="ABC_transp_permease"/>
</dbReference>
<evidence type="ECO:0000313" key="7">
    <source>
        <dbReference type="EMBL" id="RZU32151.1"/>
    </source>
</evidence>
<evidence type="ECO:0000256" key="4">
    <source>
        <dbReference type="ARBA" id="ARBA00022989"/>
    </source>
</evidence>
<dbReference type="PANTHER" id="PTHR32196">
    <property type="entry name" value="ABC TRANSPORTER PERMEASE PROTEIN YPHD-RELATED-RELATED"/>
    <property type="match status" value="1"/>
</dbReference>
<sequence>MITATQPEQDAAAEERPKSALQRLVSAQAFQILGVLLVLIVLFSIAEPDAFLSVNNFRNVVVNVSILAIIGVGMTFIIITGGIDLSVGSVLVFSGVVAAKVMTALGGQGVGVSIVGALVACGSGTLWGLFNGVVVARLKVPPLIVTLGTLGMALGAAQILTGGIDLRGAPTVLTDTIGFGRLFGQIPYLSLIALVVVVVGAVILHRTRFGRYTYAVGSNGEAARRVGVRADRHLVLVYTLAGFCAGLAGILNLAFFSSTTIAGQSNTALNVIAGVVIGGTSLFGGIGTIAGTVIGLFIPAVLQNGFVIMGVQPFWQQVVVGAFLIAAVYVDQVRRAAATRGASTRRSLSSRFSRPSGARRKEAQ</sequence>
<feature type="transmembrane region" description="Helical" evidence="6">
    <location>
        <begin position="24"/>
        <end position="46"/>
    </location>
</feature>
<feature type="transmembrane region" description="Helical" evidence="6">
    <location>
        <begin position="314"/>
        <end position="330"/>
    </location>
</feature>
<protein>
    <submittedName>
        <fullName evidence="7">Monosaccharide ABC transporter membrane protein (CUT2 family)</fullName>
    </submittedName>
</protein>
<accession>A0A4Q7Y7R4</accession>
<proteinExistence type="predicted"/>
<organism evidence="7 8">
    <name type="scientific">Blastococcus saxobsidens</name>
    <dbReference type="NCBI Taxonomy" id="138336"/>
    <lineage>
        <taxon>Bacteria</taxon>
        <taxon>Bacillati</taxon>
        <taxon>Actinomycetota</taxon>
        <taxon>Actinomycetes</taxon>
        <taxon>Geodermatophilales</taxon>
        <taxon>Geodermatophilaceae</taxon>
        <taxon>Blastococcus</taxon>
    </lineage>
</organism>
<evidence type="ECO:0000256" key="2">
    <source>
        <dbReference type="ARBA" id="ARBA00022475"/>
    </source>
</evidence>
<feature type="transmembrane region" description="Helical" evidence="6">
    <location>
        <begin position="66"/>
        <end position="98"/>
    </location>
</feature>
<evidence type="ECO:0000256" key="6">
    <source>
        <dbReference type="SAM" id="Phobius"/>
    </source>
</evidence>
<dbReference type="OrthoDB" id="3468954at2"/>
<feature type="transmembrane region" description="Helical" evidence="6">
    <location>
        <begin position="235"/>
        <end position="257"/>
    </location>
</feature>
<evidence type="ECO:0000256" key="1">
    <source>
        <dbReference type="ARBA" id="ARBA00004651"/>
    </source>
</evidence>
<dbReference type="Pfam" id="PF02653">
    <property type="entry name" value="BPD_transp_2"/>
    <property type="match status" value="1"/>
</dbReference>
<dbReference type="EMBL" id="SHKV01000001">
    <property type="protein sequence ID" value="RZU32151.1"/>
    <property type="molecule type" value="Genomic_DNA"/>
</dbReference>
<feature type="transmembrane region" description="Helical" evidence="6">
    <location>
        <begin position="182"/>
        <end position="204"/>
    </location>
</feature>
<gene>
    <name evidence="7" type="ORF">BKA19_1841</name>
</gene>
<evidence type="ECO:0000256" key="3">
    <source>
        <dbReference type="ARBA" id="ARBA00022692"/>
    </source>
</evidence>
<keyword evidence="5 6" id="KW-0472">Membrane</keyword>
<dbReference type="GO" id="GO:0022857">
    <property type="term" value="F:transmembrane transporter activity"/>
    <property type="evidence" value="ECO:0007669"/>
    <property type="project" value="InterPro"/>
</dbReference>
<dbReference type="PANTHER" id="PTHR32196:SF72">
    <property type="entry name" value="RIBOSE IMPORT PERMEASE PROTEIN RBSC"/>
    <property type="match status" value="1"/>
</dbReference>
<evidence type="ECO:0000313" key="8">
    <source>
        <dbReference type="Proteomes" id="UP000292507"/>
    </source>
</evidence>